<dbReference type="AlphaFoldDB" id="A0A8J3EZ47"/>
<dbReference type="InterPro" id="IPR010461">
    <property type="entry name" value="ComK"/>
</dbReference>
<comment type="caution">
    <text evidence="1">The sequence shown here is derived from an EMBL/GenBank/DDBJ whole genome shotgun (WGS) entry which is preliminary data.</text>
</comment>
<dbReference type="OrthoDB" id="2731896at2"/>
<dbReference type="Pfam" id="PF06338">
    <property type="entry name" value="ComK"/>
    <property type="match status" value="1"/>
</dbReference>
<dbReference type="RefSeq" id="WP_088001218.1">
    <property type="nucleotide sequence ID" value="NZ_BMHB01000002.1"/>
</dbReference>
<evidence type="ECO:0008006" key="3">
    <source>
        <dbReference type="Google" id="ProtNLM"/>
    </source>
</evidence>
<dbReference type="EMBL" id="BMHB01000002">
    <property type="protein sequence ID" value="GGI16610.1"/>
    <property type="molecule type" value="Genomic_DNA"/>
</dbReference>
<protein>
    <recommendedName>
        <fullName evidence="3">Competence protein ComK</fullName>
    </recommendedName>
</protein>
<name>A0A8J3EZ47_9BACI</name>
<gene>
    <name evidence="1" type="ORF">GCM10007380_33820</name>
</gene>
<keyword evidence="2" id="KW-1185">Reference proteome</keyword>
<accession>A0A8J3EZ47</accession>
<proteinExistence type="predicted"/>
<dbReference type="GO" id="GO:0030420">
    <property type="term" value="P:establishment of competence for transformation"/>
    <property type="evidence" value="ECO:0007669"/>
    <property type="project" value="InterPro"/>
</dbReference>
<evidence type="ECO:0000313" key="1">
    <source>
        <dbReference type="EMBL" id="GGI16610.1"/>
    </source>
</evidence>
<evidence type="ECO:0000313" key="2">
    <source>
        <dbReference type="Proteomes" id="UP000626244"/>
    </source>
</evidence>
<reference evidence="2" key="1">
    <citation type="journal article" date="2019" name="Int. J. Syst. Evol. Microbiol.">
        <title>The Global Catalogue of Microorganisms (GCM) 10K type strain sequencing project: providing services to taxonomists for standard genome sequencing and annotation.</title>
        <authorList>
            <consortium name="The Broad Institute Genomics Platform"/>
            <consortium name="The Broad Institute Genome Sequencing Center for Infectious Disease"/>
            <person name="Wu L."/>
            <person name="Ma J."/>
        </authorList>
    </citation>
    <scope>NUCLEOTIDE SEQUENCE [LARGE SCALE GENOMIC DNA]</scope>
    <source>
        <strain evidence="2">CGMCC 1.14993</strain>
    </source>
</reference>
<organism evidence="1 2">
    <name type="scientific">Gottfriedia solisilvae</name>
    <dbReference type="NCBI Taxonomy" id="1516104"/>
    <lineage>
        <taxon>Bacteria</taxon>
        <taxon>Bacillati</taxon>
        <taxon>Bacillota</taxon>
        <taxon>Bacilli</taxon>
        <taxon>Bacillales</taxon>
        <taxon>Bacillaceae</taxon>
        <taxon>Gottfriedia</taxon>
    </lineage>
</organism>
<sequence length="179" mass="21026">MSKLDYVISYETMLLEPADHPEYLTKITDKNKGIIYSKRSAKSLINESALTYHYSVKGHLEIVKNKYPTMKKIPLMVNPTLSILMIPTTSPNQTSCKWLNFIQIDQYRPTKKQTKIRFRNGDDVILPISYYTFDQQMSKAAKLIGIYIHQKVEYELKSEEEKLLLIKELVEDYYEMKKS</sequence>
<dbReference type="Proteomes" id="UP000626244">
    <property type="component" value="Unassembled WGS sequence"/>
</dbReference>